<dbReference type="Pfam" id="PF00746">
    <property type="entry name" value="Gram_pos_anchor"/>
    <property type="match status" value="1"/>
</dbReference>
<feature type="chain" id="PRO_5046824305" evidence="8">
    <location>
        <begin position="26"/>
        <end position="2244"/>
    </location>
</feature>
<keyword evidence="7" id="KW-0472">Membrane</keyword>
<dbReference type="InterPro" id="IPR006179">
    <property type="entry name" value="5_nucleotidase/apyrase"/>
</dbReference>
<evidence type="ECO:0000256" key="6">
    <source>
        <dbReference type="SAM" id="MobiDB-lite"/>
    </source>
</evidence>
<dbReference type="Pfam" id="PF00149">
    <property type="entry name" value="Metallophos"/>
    <property type="match status" value="2"/>
</dbReference>
<feature type="signal peptide" evidence="8">
    <location>
        <begin position="1"/>
        <end position="25"/>
    </location>
</feature>
<evidence type="ECO:0000313" key="11">
    <source>
        <dbReference type="Proteomes" id="UP001234495"/>
    </source>
</evidence>
<dbReference type="Gene3D" id="3.90.780.10">
    <property type="entry name" value="5'-Nucleotidase, C-terminal domain"/>
    <property type="match status" value="2"/>
</dbReference>
<keyword evidence="2" id="KW-0134">Cell wall</keyword>
<keyword evidence="4 8" id="KW-0732">Signal</keyword>
<dbReference type="InterPro" id="IPR036907">
    <property type="entry name" value="5'-Nucleotdase_C_sf"/>
</dbReference>
<accession>A0ABT9ZIZ1</accession>
<keyword evidence="11" id="KW-1185">Reference proteome</keyword>
<keyword evidence="3" id="KW-0964">Secreted</keyword>
<evidence type="ECO:0000256" key="4">
    <source>
        <dbReference type="ARBA" id="ARBA00022729"/>
    </source>
</evidence>
<keyword evidence="7" id="KW-0812">Transmembrane</keyword>
<dbReference type="PANTHER" id="PTHR11575:SF24">
    <property type="entry name" value="5'-NUCLEOTIDASE"/>
    <property type="match status" value="1"/>
</dbReference>
<dbReference type="PROSITE" id="PS51841">
    <property type="entry name" value="LTD"/>
    <property type="match status" value="1"/>
</dbReference>
<sequence length="2244" mass="240049">MNKRQRKSASILMVLVLLLSLLSPAANTTVQAETGVATDLIISEYIEGSSFNKAIELYNGTGKEIDLSGYTLEHYNNSGSARTGTTTTDKVLPLQGKLAAGATYVISRTDADAAIVAVADMHDESKSVINFNGNDQIVLKKNGAVVDSIGQVGSVANVLADVSLVRNSNILAGDTIIDDEFDPAKEWTNAGKNAFSNLGKHTFGEQPSEEEPSEPTEPTEPTEPETPVDTITVAEARKASVGDTVTIEGIATTNTGLWGYDTFYMQDDTAGMYVFSSPKAVQPGDKVLITGKLLTYKNELEIEPTSLEIISSNNKIPNAQVISPADVGEATQGELLKLENITITDLESDSYGTAIFQAKTESGDKVRVIHDNRTGSDYNELIKHYKEGDKVHLTGIGSIDNDGYHFKTYGLASYDLVNKPAVYVDQAQGTVPAGTKIELKTGLEGADIFYTTDGTEPTVNSTKYVNPIVLSNGETTIKAIAVDGENVSEVFSFTYTILNTEGLKIRDIQGKGHTSKYEGSSVKGITGVVTHIVSGSTFVIQDDQPDDDHTTSEAIQIFKSSHNVSVGDKVSVDGVVSEFGSGADLTKTEISASNVTKIGTAELPAPLVIGKDIFPPNKIIDNDEMTSFDPEEDGIDFWESVEFMRVSFPNAKVVGPPYSNDVPIIVESTTNNEINNQGGLNIAADDYNPEKVFLDNVGSNFRSGDAFDGDVVGVISYASTGYQVLTNKAELPKVIKSDIQPEVTHIEPAADKLTVAAYNIENFSNNKSNTPDEKVTRIAKTFVNNMKSPDIITLVEVQDNDGETDSGNTDASQSYKRLIEAIKANGGPAYEWTDVAPVNNENGGAPGGNIRVGYLYNPERTTLVDGTKGKGTEANGWNEAGNLTLNPGVIDPAKYPNTRKPIAAEFEFNGERVVVIGTHLNSKGGDQSLWGANQPPKLNSEAERHSLAQAINDFIDEGLAKNPDLNVVLAGDMNDFEFTKTFDILKGDVLTNMVDKVPANDRFSYFFQGNNQVLDHILVSNNLVDHTVADMIHINANYTEAQGRASDHDPVMIQVDLTSKESKKFDLTVLHTNDTHASLDNMPKTVTAVKEERAKDPNALLLNAGDVFSGTLYFNEFQGKADLALMNLMGYDAMTFGNHEFDLGSSATGHQGLVEFIKEAQFPFVSANVDFSKDEMFAGLFNDSITTDAKEGQIYNGIIKEINGEKVGIFGLTTEETEAISSPGSIAFENYLKEAEKAVKDFEAQGVNKIIAVTHIGYDDNAAIDNDLMLAKEVEGIDIIVGGHTHTTLSEPTVVAEDETPTVIVQTGNANSNLGKLNVEFDEAGVVVAQTGQLIAIGDQEADPEAVNVLAPFKEQVDKVAQEEIGVSTEVELENPRTNGDNANPSVRKNETILGNLITDGMLSKAKSFTGKNVIMALQNGGGIRAAINAGPITTGEVITVLPFGNTLATMEITGAELKEAFETSLSKYPAENGGFLHVAGGKVEFDSTKPAGERVVSVTYVDQDGNDVEVQDDETYTIATNAFTAKGGDGYDVFAKAYAEGRVTDLGLSDWENFRDHLVSLEAIPTDIEGRIIDTNDLPNNFGLTVLHTNDTHASLDNMPKTVTAVKEERAIDPNALLLNAGDVFSGTLYFNEFQGKADLALMNLMGYDAMTFGNHEFDLGSSATGHQGLVEFIKEAQFPFVSANVDFSKDELFAGLFNDSVTNDAQNGQIYNGIIKEINGEKVGIFGLTTEETQDISSPGSIVFENYLAEAEKAVKSFEAQGVNKIIALTHIGYDDNAAIDNDLILAEQVEGIDIIVGGHSHTTLTEPTVVEKDETPTVIVQTGNANSNLGKLNVEFDEAGVVVAQTGQLISIGDQEADPEAIEVLAPFKEQVDKVAQEEIGVSTEVELENPRTNGDNANPSVRKNETILGNLITDGMLSKAKSFTGKNVIMALQNGGGIRAAIDAGPITVGEVITVLPFGNTLATMEITGAELKEAFEVSFSKYQAENGGFLHVAGGKVEFDSTKPAGERVVSVKYLDENGEYVALQDNETYTIATNAFTAKGGDGYDVFAKAYAEGRVTDLGLSDWENFRDHLVSLEAIPTEVEGRIVDINDVPGGENPGGENPGGENPDGENPGGENPDGENPGGENPGGENPDGENPGGENPDGENPGGENPDGENPKGEKPGGESPGGKNPDGEKPNGENPGSNNPDGKNPTVKPGKSNNELPNTATDNFNIIVIGFMLILAGGVLFYVKRRKSLTN</sequence>
<dbReference type="CDD" id="cd04486">
    <property type="entry name" value="YhcR_OBF_like"/>
    <property type="match status" value="2"/>
</dbReference>
<gene>
    <name evidence="10" type="ORF">J2S19_003071</name>
</gene>
<proteinExistence type="predicted"/>
<dbReference type="InterPro" id="IPR008334">
    <property type="entry name" value="5'-Nucleotdase_C"/>
</dbReference>
<comment type="caution">
    <text evidence="10">The sequence shown here is derived from an EMBL/GenBank/DDBJ whole genome shotgun (WGS) entry which is preliminary data.</text>
</comment>
<feature type="region of interest" description="Disordered" evidence="6">
    <location>
        <begin position="2091"/>
        <end position="2212"/>
    </location>
</feature>
<dbReference type="EMBL" id="JAUSUD010000015">
    <property type="protein sequence ID" value="MDQ0231786.1"/>
    <property type="molecule type" value="Genomic_DNA"/>
</dbReference>
<dbReference type="Gene3D" id="3.60.10.10">
    <property type="entry name" value="Endonuclease/exonuclease/phosphatase"/>
    <property type="match status" value="1"/>
</dbReference>
<dbReference type="NCBIfam" id="TIGR01167">
    <property type="entry name" value="LPXTG_anchor"/>
    <property type="match status" value="1"/>
</dbReference>
<keyword evidence="7" id="KW-1133">Transmembrane helix</keyword>
<evidence type="ECO:0000256" key="8">
    <source>
        <dbReference type="SAM" id="SignalP"/>
    </source>
</evidence>
<feature type="transmembrane region" description="Helical" evidence="7">
    <location>
        <begin position="2217"/>
        <end position="2236"/>
    </location>
</feature>
<dbReference type="InterPro" id="IPR029052">
    <property type="entry name" value="Metallo-depent_PP-like"/>
</dbReference>
<dbReference type="InterPro" id="IPR001322">
    <property type="entry name" value="Lamin_tail_dom"/>
</dbReference>
<feature type="domain" description="LTD" evidence="9">
    <location>
        <begin position="27"/>
        <end position="153"/>
    </location>
</feature>
<dbReference type="InterPro" id="IPR059177">
    <property type="entry name" value="GH29D-like_dom"/>
</dbReference>
<dbReference type="Proteomes" id="UP001234495">
    <property type="component" value="Unassembled WGS sequence"/>
</dbReference>
<reference evidence="10 11" key="1">
    <citation type="submission" date="2023-07" db="EMBL/GenBank/DDBJ databases">
        <title>Genomic Encyclopedia of Type Strains, Phase IV (KMG-IV): sequencing the most valuable type-strain genomes for metagenomic binning, comparative biology and taxonomic classification.</title>
        <authorList>
            <person name="Goeker M."/>
        </authorList>
    </citation>
    <scope>NUCLEOTIDE SEQUENCE [LARGE SCALE GENOMIC DNA]</scope>
    <source>
        <strain evidence="10 11">DSM 29005</strain>
    </source>
</reference>
<dbReference type="InterPro" id="IPR019931">
    <property type="entry name" value="LPXTG_anchor"/>
</dbReference>
<evidence type="ECO:0000313" key="10">
    <source>
        <dbReference type="EMBL" id="MDQ0231786.1"/>
    </source>
</evidence>
<dbReference type="Pfam" id="PF02872">
    <property type="entry name" value="5_nucleotid_C"/>
    <property type="match status" value="2"/>
</dbReference>
<dbReference type="PANTHER" id="PTHR11575">
    <property type="entry name" value="5'-NUCLEOTIDASE-RELATED"/>
    <property type="match status" value="1"/>
</dbReference>
<dbReference type="PROSITE" id="PS00785">
    <property type="entry name" value="5_NUCLEOTIDASE_1"/>
    <property type="match status" value="2"/>
</dbReference>
<dbReference type="SUPFAM" id="SSF56300">
    <property type="entry name" value="Metallo-dependent phosphatases"/>
    <property type="match status" value="2"/>
</dbReference>
<keyword evidence="5" id="KW-0572">Peptidoglycan-anchor</keyword>
<dbReference type="InterPro" id="IPR005135">
    <property type="entry name" value="Endo/exonuclease/phosphatase"/>
</dbReference>
<evidence type="ECO:0000256" key="5">
    <source>
        <dbReference type="ARBA" id="ARBA00023088"/>
    </source>
</evidence>
<dbReference type="RefSeq" id="WP_307343330.1">
    <property type="nucleotide sequence ID" value="NZ_JAUSUD010000015.1"/>
</dbReference>
<evidence type="ECO:0000259" key="9">
    <source>
        <dbReference type="PROSITE" id="PS51841"/>
    </source>
</evidence>
<evidence type="ECO:0000256" key="7">
    <source>
        <dbReference type="SAM" id="Phobius"/>
    </source>
</evidence>
<feature type="compositionally biased region" description="Low complexity" evidence="6">
    <location>
        <begin position="2134"/>
        <end position="2156"/>
    </location>
</feature>
<comment type="subcellular location">
    <subcellularLocation>
        <location evidence="1">Secreted</location>
        <location evidence="1">Cell wall</location>
        <topology evidence="1">Peptidoglycan-anchor</topology>
    </subcellularLocation>
</comment>
<dbReference type="Pfam" id="PF13290">
    <property type="entry name" value="CHB_HEX_C_1"/>
    <property type="match status" value="1"/>
</dbReference>
<evidence type="ECO:0000256" key="2">
    <source>
        <dbReference type="ARBA" id="ARBA00022512"/>
    </source>
</evidence>
<dbReference type="SUPFAM" id="SSF56219">
    <property type="entry name" value="DNase I-like"/>
    <property type="match status" value="1"/>
</dbReference>
<feature type="compositionally biased region" description="Low complexity" evidence="6">
    <location>
        <begin position="2109"/>
        <end position="2126"/>
    </location>
</feature>
<dbReference type="InterPro" id="IPR036691">
    <property type="entry name" value="Endo/exonu/phosph_ase_sf"/>
</dbReference>
<dbReference type="InterPro" id="IPR004843">
    <property type="entry name" value="Calcineurin-like_PHP"/>
</dbReference>
<name>A0ABT9ZIZ1_9BACI</name>
<evidence type="ECO:0000256" key="1">
    <source>
        <dbReference type="ARBA" id="ARBA00004168"/>
    </source>
</evidence>
<dbReference type="SUPFAM" id="SSF55816">
    <property type="entry name" value="5'-nucleotidase (syn. UDP-sugar hydrolase), C-terminal domain"/>
    <property type="match status" value="2"/>
</dbReference>
<organism evidence="10 11">
    <name type="scientific">Metabacillus malikii</name>
    <dbReference type="NCBI Taxonomy" id="1504265"/>
    <lineage>
        <taxon>Bacteria</taxon>
        <taxon>Bacillati</taxon>
        <taxon>Bacillota</taxon>
        <taxon>Bacilli</taxon>
        <taxon>Bacillales</taxon>
        <taxon>Bacillaceae</taxon>
        <taxon>Metabacillus</taxon>
    </lineage>
</organism>
<dbReference type="PRINTS" id="PR01607">
    <property type="entry name" value="APYRASEFAMLY"/>
</dbReference>
<protein>
    <submittedName>
        <fullName evidence="10">LPXTG-motif cell wall-anchored protein</fullName>
    </submittedName>
</protein>
<dbReference type="Gene3D" id="3.60.21.10">
    <property type="match status" value="2"/>
</dbReference>
<dbReference type="Pfam" id="PF03372">
    <property type="entry name" value="Exo_endo_phos"/>
    <property type="match status" value="1"/>
</dbReference>
<dbReference type="Pfam" id="PF00932">
    <property type="entry name" value="LTD"/>
    <property type="match status" value="1"/>
</dbReference>
<feature type="region of interest" description="Disordered" evidence="6">
    <location>
        <begin position="196"/>
        <end position="228"/>
    </location>
</feature>
<evidence type="ECO:0000256" key="3">
    <source>
        <dbReference type="ARBA" id="ARBA00022525"/>
    </source>
</evidence>
<dbReference type="InterPro" id="IPR006146">
    <property type="entry name" value="5'-Nucleotdase_CS"/>
</dbReference>